<dbReference type="RefSeq" id="WP_046354239.1">
    <property type="nucleotide sequence ID" value="NZ_AUXW01000023.1"/>
</dbReference>
<name>A0A0F6AHA7_9GAMM</name>
<proteinExistence type="predicted"/>
<organism evidence="1 2">
    <name type="scientific">Pseudoalteromonas luteoviolacea S4054</name>
    <dbReference type="NCBI Taxonomy" id="1129367"/>
    <lineage>
        <taxon>Bacteria</taxon>
        <taxon>Pseudomonadati</taxon>
        <taxon>Pseudomonadota</taxon>
        <taxon>Gammaproteobacteria</taxon>
        <taxon>Alteromonadales</taxon>
        <taxon>Pseudoalteromonadaceae</taxon>
        <taxon>Pseudoalteromonas</taxon>
    </lineage>
</organism>
<protein>
    <submittedName>
        <fullName evidence="1">Uncharacterized protein</fullName>
    </submittedName>
</protein>
<dbReference type="EMBL" id="AUXW01000023">
    <property type="protein sequence ID" value="KKE85610.1"/>
    <property type="molecule type" value="Genomic_DNA"/>
</dbReference>
<gene>
    <name evidence="1" type="ORF">N479_25685</name>
</gene>
<comment type="caution">
    <text evidence="1">The sequence shown here is derived from an EMBL/GenBank/DDBJ whole genome shotgun (WGS) entry which is preliminary data.</text>
</comment>
<accession>A0A0F6AHA7</accession>
<evidence type="ECO:0000313" key="2">
    <source>
        <dbReference type="Proteomes" id="UP000033434"/>
    </source>
</evidence>
<sequence>MSKLFYLVLILFSFGSVALPHGGYWKPEFKSSACVMWQTSSIEVSPELNLSIAANFSLKGKRYVLSELQKSYGFQKGHHILGFIIHGAYNHSFGQVDYPLELYVNGGKLNKVQIEGVQYFYLMSNRVFDILAGAEKGISFDVELKSASGESFTVEYNYEQLSLSTKMYLTCSENII</sequence>
<dbReference type="AlphaFoldDB" id="A0A0F6AHA7"/>
<reference evidence="1 2" key="1">
    <citation type="journal article" date="2015" name="BMC Genomics">
        <title>Genome mining reveals unlocked bioactive potential of marine Gram-negative bacteria.</title>
        <authorList>
            <person name="Machado H."/>
            <person name="Sonnenschein E.C."/>
            <person name="Melchiorsen J."/>
            <person name="Gram L."/>
        </authorList>
    </citation>
    <scope>NUCLEOTIDE SEQUENCE [LARGE SCALE GENOMIC DNA]</scope>
    <source>
        <strain evidence="1 2">S4054</strain>
    </source>
</reference>
<dbReference type="PATRIC" id="fig|1129367.4.peg.353"/>
<dbReference type="Proteomes" id="UP000033434">
    <property type="component" value="Unassembled WGS sequence"/>
</dbReference>
<evidence type="ECO:0000313" key="1">
    <source>
        <dbReference type="EMBL" id="KKE85610.1"/>
    </source>
</evidence>